<dbReference type="InterPro" id="IPR000608">
    <property type="entry name" value="UBC"/>
</dbReference>
<evidence type="ECO:0000256" key="1">
    <source>
        <dbReference type="SAM" id="MobiDB-lite"/>
    </source>
</evidence>
<dbReference type="EMBL" id="JALJOS010000032">
    <property type="protein sequence ID" value="KAK9822399.1"/>
    <property type="molecule type" value="Genomic_DNA"/>
</dbReference>
<sequence>MASKPSINRLQKEYKALLKEPVPNIKAHPSTSSILVWHYVLEGPQGSEYEGGLYWGKIEFPSDYPYKPPAISMFTPSGRFKTNTQLCMSMTNYHPESWNPMWSVGTILNGLLSFMQESAVSTGSISASREMRQQLAQESLQWNSTNLTFKKLFPDYMDLEASRSKQEPSGSSVLAAQTQTSGLQPQAAASRPQQAQAAPQTERARAGDEARPARYPQHPAARPQQIHWLFILSVASLTAALMAVPLLSSG</sequence>
<feature type="compositionally biased region" description="Basic and acidic residues" evidence="1">
    <location>
        <begin position="202"/>
        <end position="212"/>
    </location>
</feature>
<keyword evidence="5" id="KW-1185">Reference proteome</keyword>
<dbReference type="Proteomes" id="UP001438707">
    <property type="component" value="Unassembled WGS sequence"/>
</dbReference>
<keyword evidence="2" id="KW-0812">Transmembrane</keyword>
<keyword evidence="2" id="KW-1133">Transmembrane helix</keyword>
<evidence type="ECO:0000256" key="2">
    <source>
        <dbReference type="SAM" id="Phobius"/>
    </source>
</evidence>
<evidence type="ECO:0000259" key="3">
    <source>
        <dbReference type="PROSITE" id="PS50127"/>
    </source>
</evidence>
<comment type="caution">
    <text evidence="4">The sequence shown here is derived from an EMBL/GenBank/DDBJ whole genome shotgun (WGS) entry which is preliminary data.</text>
</comment>
<feature type="transmembrane region" description="Helical" evidence="2">
    <location>
        <begin position="226"/>
        <end position="247"/>
    </location>
</feature>
<dbReference type="InterPro" id="IPR050113">
    <property type="entry name" value="Ub_conjugating_enzyme"/>
</dbReference>
<protein>
    <recommendedName>
        <fullName evidence="3">UBC core domain-containing protein</fullName>
    </recommendedName>
</protein>
<dbReference type="Gene3D" id="3.10.110.10">
    <property type="entry name" value="Ubiquitin Conjugating Enzyme"/>
    <property type="match status" value="1"/>
</dbReference>
<gene>
    <name evidence="4" type="ORF">WJX74_000670</name>
</gene>
<dbReference type="SMART" id="SM00212">
    <property type="entry name" value="UBCc"/>
    <property type="match status" value="1"/>
</dbReference>
<feature type="domain" description="UBC core" evidence="3">
    <location>
        <begin position="5"/>
        <end position="162"/>
    </location>
</feature>
<keyword evidence="2" id="KW-0472">Membrane</keyword>
<evidence type="ECO:0000313" key="5">
    <source>
        <dbReference type="Proteomes" id="UP001438707"/>
    </source>
</evidence>
<reference evidence="4 5" key="1">
    <citation type="journal article" date="2024" name="Nat. Commun.">
        <title>Phylogenomics reveals the evolutionary origins of lichenization in chlorophyte algae.</title>
        <authorList>
            <person name="Puginier C."/>
            <person name="Libourel C."/>
            <person name="Otte J."/>
            <person name="Skaloud P."/>
            <person name="Haon M."/>
            <person name="Grisel S."/>
            <person name="Petersen M."/>
            <person name="Berrin J.G."/>
            <person name="Delaux P.M."/>
            <person name="Dal Grande F."/>
            <person name="Keller J."/>
        </authorList>
    </citation>
    <scope>NUCLEOTIDE SEQUENCE [LARGE SCALE GENOMIC DNA]</scope>
    <source>
        <strain evidence="4 5">SAG 2145</strain>
    </source>
</reference>
<dbReference type="AlphaFoldDB" id="A0AAW1QLN3"/>
<dbReference type="CDD" id="cd23799">
    <property type="entry name" value="UBCc_UBE2J"/>
    <property type="match status" value="1"/>
</dbReference>
<dbReference type="Pfam" id="PF00179">
    <property type="entry name" value="UQ_con"/>
    <property type="match status" value="1"/>
</dbReference>
<dbReference type="PANTHER" id="PTHR24067">
    <property type="entry name" value="UBIQUITIN-CONJUGATING ENZYME E2"/>
    <property type="match status" value="1"/>
</dbReference>
<dbReference type="InterPro" id="IPR016135">
    <property type="entry name" value="UBQ-conjugating_enzyme/RWD"/>
</dbReference>
<accession>A0AAW1QLN3</accession>
<dbReference type="SUPFAM" id="SSF54495">
    <property type="entry name" value="UBC-like"/>
    <property type="match status" value="1"/>
</dbReference>
<feature type="compositionally biased region" description="Low complexity" evidence="1">
    <location>
        <begin position="184"/>
        <end position="201"/>
    </location>
</feature>
<feature type="region of interest" description="Disordered" evidence="1">
    <location>
        <begin position="161"/>
        <end position="219"/>
    </location>
</feature>
<dbReference type="PROSITE" id="PS50127">
    <property type="entry name" value="UBC_2"/>
    <property type="match status" value="1"/>
</dbReference>
<proteinExistence type="predicted"/>
<name>A0AAW1QLN3_9CHLO</name>
<dbReference type="FunFam" id="3.10.110.10:FF:000109">
    <property type="entry name" value="Ubiquitin-conjugating enzyme E2 J2-like"/>
    <property type="match status" value="1"/>
</dbReference>
<feature type="compositionally biased region" description="Polar residues" evidence="1">
    <location>
        <begin position="167"/>
        <end position="183"/>
    </location>
</feature>
<organism evidence="4 5">
    <name type="scientific">Apatococcus lobatus</name>
    <dbReference type="NCBI Taxonomy" id="904363"/>
    <lineage>
        <taxon>Eukaryota</taxon>
        <taxon>Viridiplantae</taxon>
        <taxon>Chlorophyta</taxon>
        <taxon>core chlorophytes</taxon>
        <taxon>Trebouxiophyceae</taxon>
        <taxon>Chlorellales</taxon>
        <taxon>Chlorellaceae</taxon>
        <taxon>Apatococcus</taxon>
    </lineage>
</organism>
<evidence type="ECO:0000313" key="4">
    <source>
        <dbReference type="EMBL" id="KAK9822399.1"/>
    </source>
</evidence>